<feature type="transmembrane region" description="Helical" evidence="1">
    <location>
        <begin position="180"/>
        <end position="200"/>
    </location>
</feature>
<dbReference type="RefSeq" id="WP_284196737.1">
    <property type="nucleotide sequence ID" value="NZ_BSOG01000002.1"/>
</dbReference>
<feature type="transmembrane region" description="Helical" evidence="1">
    <location>
        <begin position="239"/>
        <end position="259"/>
    </location>
</feature>
<evidence type="ECO:0000259" key="2">
    <source>
        <dbReference type="Pfam" id="PF02308"/>
    </source>
</evidence>
<keyword evidence="5" id="KW-1185">Reference proteome</keyword>
<feature type="transmembrane region" description="Helical" evidence="1">
    <location>
        <begin position="12"/>
        <end position="31"/>
    </location>
</feature>
<dbReference type="EMBL" id="BSOG01000002">
    <property type="protein sequence ID" value="GLR13646.1"/>
    <property type="molecule type" value="Genomic_DNA"/>
</dbReference>
<evidence type="ECO:0000256" key="1">
    <source>
        <dbReference type="SAM" id="Phobius"/>
    </source>
</evidence>
<evidence type="ECO:0000259" key="3">
    <source>
        <dbReference type="Pfam" id="PF13194"/>
    </source>
</evidence>
<keyword evidence="1" id="KW-1133">Transmembrane helix</keyword>
<gene>
    <name evidence="4" type="ORF">GCM10007907_24360</name>
</gene>
<keyword evidence="1" id="KW-0472">Membrane</keyword>
<comment type="caution">
    <text evidence="4">The sequence shown here is derived from an EMBL/GenBank/DDBJ whole genome shotgun (WGS) entry which is preliminary data.</text>
</comment>
<feature type="transmembrane region" description="Helical" evidence="1">
    <location>
        <begin position="402"/>
        <end position="420"/>
    </location>
</feature>
<keyword evidence="1" id="KW-0812">Transmembrane</keyword>
<organism evidence="4 5">
    <name type="scientific">Chitinimonas prasina</name>
    <dbReference type="NCBI Taxonomy" id="1434937"/>
    <lineage>
        <taxon>Bacteria</taxon>
        <taxon>Pseudomonadati</taxon>
        <taxon>Pseudomonadota</taxon>
        <taxon>Betaproteobacteria</taxon>
        <taxon>Neisseriales</taxon>
        <taxon>Chitinibacteraceae</taxon>
        <taxon>Chitinimonas</taxon>
    </lineage>
</organism>
<feature type="transmembrane region" description="Helical" evidence="1">
    <location>
        <begin position="120"/>
        <end position="137"/>
    </location>
</feature>
<dbReference type="Pfam" id="PF13194">
    <property type="entry name" value="DUF4010"/>
    <property type="match status" value="1"/>
</dbReference>
<feature type="transmembrane region" description="Helical" evidence="1">
    <location>
        <begin position="265"/>
        <end position="288"/>
    </location>
</feature>
<sequence length="422" mass="44059">MPELTPILSHPVLAPLPAFITSLALGLLMGLERERSLAAHAGLRTFALTAMLGTLCALLAQLLGNSWLIAAGLLCVALVIVSAYLLKPTSNNDPGTTTQIALVLCFCLGVLCWHEQRTLAVMLGITATVLLHFKAELSGLAQRLSMDDLRSMLQFAVLSLVILPILPNQDFGPYAAFNPYQTWLMVVLISGVGLAGYLALRWFGERAGTLIAGMLGGLVSSTATTLAHARQARQNPSNIQFNATVVALANLTVLARLSIVGAVAAPALAGALATIMGSGLLLGLLVILPQLRKQADTHAAAAASNPTELKTALAFALVYSIVLLASSWLSQVAGNSGLYVVALLSGATDVDAITLSSLRMFNQQRLLSDVALTAITLAVLANTLFKLGMAFSIGGAAFGKRLLWPMLAAGLGSIVALLIYTG</sequence>
<dbReference type="PANTHER" id="PTHR39084:SF1">
    <property type="entry name" value="DUF4010 DOMAIN-CONTAINING PROTEIN"/>
    <property type="match status" value="1"/>
</dbReference>
<dbReference type="InterPro" id="IPR025105">
    <property type="entry name" value="DUF4010"/>
</dbReference>
<reference evidence="5" key="1">
    <citation type="journal article" date="2019" name="Int. J. Syst. Evol. Microbiol.">
        <title>The Global Catalogue of Microorganisms (GCM) 10K type strain sequencing project: providing services to taxonomists for standard genome sequencing and annotation.</title>
        <authorList>
            <consortium name="The Broad Institute Genomics Platform"/>
            <consortium name="The Broad Institute Genome Sequencing Center for Infectious Disease"/>
            <person name="Wu L."/>
            <person name="Ma J."/>
        </authorList>
    </citation>
    <scope>NUCLEOTIDE SEQUENCE [LARGE SCALE GENOMIC DNA]</scope>
    <source>
        <strain evidence="5">NBRC 110044</strain>
    </source>
</reference>
<name>A0ABQ5YGC9_9NEIS</name>
<feature type="domain" description="MgtC/SapB/SrpB/YhiD N-terminal" evidence="2">
    <location>
        <begin position="20"/>
        <end position="138"/>
    </location>
</feature>
<dbReference type="Proteomes" id="UP001156706">
    <property type="component" value="Unassembled WGS sequence"/>
</dbReference>
<feature type="transmembrane region" description="Helical" evidence="1">
    <location>
        <begin position="336"/>
        <end position="358"/>
    </location>
</feature>
<dbReference type="InterPro" id="IPR049177">
    <property type="entry name" value="MgtC_SapB_SrpB_YhiD_N"/>
</dbReference>
<accession>A0ABQ5YGC9</accession>
<evidence type="ECO:0000313" key="5">
    <source>
        <dbReference type="Proteomes" id="UP001156706"/>
    </source>
</evidence>
<evidence type="ECO:0000313" key="4">
    <source>
        <dbReference type="EMBL" id="GLR13646.1"/>
    </source>
</evidence>
<feature type="transmembrane region" description="Helical" evidence="1">
    <location>
        <begin position="67"/>
        <end position="86"/>
    </location>
</feature>
<feature type="transmembrane region" description="Helical" evidence="1">
    <location>
        <begin position="43"/>
        <end position="61"/>
    </location>
</feature>
<feature type="domain" description="DUF4010" evidence="3">
    <location>
        <begin position="187"/>
        <end position="394"/>
    </location>
</feature>
<feature type="transmembrane region" description="Helical" evidence="1">
    <location>
        <begin position="149"/>
        <end position="168"/>
    </location>
</feature>
<feature type="transmembrane region" description="Helical" evidence="1">
    <location>
        <begin position="309"/>
        <end position="330"/>
    </location>
</feature>
<protein>
    <recommendedName>
        <fullName evidence="6">MgtC/SapB family protein</fullName>
    </recommendedName>
</protein>
<feature type="transmembrane region" description="Helical" evidence="1">
    <location>
        <begin position="98"/>
        <end position="114"/>
    </location>
</feature>
<dbReference type="PANTHER" id="PTHR39084">
    <property type="entry name" value="MEMBRANE PROTEIN-RELATED"/>
    <property type="match status" value="1"/>
</dbReference>
<feature type="transmembrane region" description="Helical" evidence="1">
    <location>
        <begin position="370"/>
        <end position="396"/>
    </location>
</feature>
<proteinExistence type="predicted"/>
<evidence type="ECO:0008006" key="6">
    <source>
        <dbReference type="Google" id="ProtNLM"/>
    </source>
</evidence>
<dbReference type="Pfam" id="PF02308">
    <property type="entry name" value="MgtC"/>
    <property type="match status" value="1"/>
</dbReference>